<sequence>MSFTPPADRGLRTRARHSLGRAARATAVIGLCAGLTLSSATLANAAPATGEGTQSNLLYSVDGGTTWTDTVTAERGQQVLARLFYDTTKDTPVTGTSLTTQIPDGFTYVPGTTRNVLAPGSDVTTGTVGAETKATAVTDSVWSGDNLQVSPSAGFNGESNASQTGILRNGTKRYLNLHECQVQNGQNAATYNVTTPSWIGVGTNTSNSADSSASCEGSLSGGYYVSGQNVEPIDLLGNRYLNLHECQVSNGRDSVTYNVTTPNWIGIGTSGSNSADITPACENNLSGNYVIQGQNVQALDLVGNRYVNLHECQVSNGSNSVTYNVTTPSWIGVGTNASNSADTTPACENNLSGGYVIQGQTVQALDLLDAARGQGFIEFAFTSEAPEPPACEQTVTEPAITSTRQGVLNGTGTGTPTSTAAITLAEYTATGDPCPEELAANTDEYTTVQDTTLTGNVLDNDVIPDGSTITVTGPGAGPWNGDLTLNEDGTFTYTPAPGYVGTDSFSYTITDQDGNTSVGTVNITITEDENGIPLIAPGAAATAGLLGLAGLGLGYTRRRETTNEVI</sequence>
<feature type="chain" id="PRO_5043347263" evidence="2">
    <location>
        <begin position="46"/>
        <end position="566"/>
    </location>
</feature>
<dbReference type="Pfam" id="PF17963">
    <property type="entry name" value="Big_9"/>
    <property type="match status" value="1"/>
</dbReference>
<proteinExistence type="predicted"/>
<dbReference type="AlphaFoldDB" id="A0AAU8FV57"/>
<feature type="signal peptide" evidence="2">
    <location>
        <begin position="1"/>
        <end position="45"/>
    </location>
</feature>
<protein>
    <submittedName>
        <fullName evidence="3">Cadherin-like domain-containing protein</fullName>
    </submittedName>
</protein>
<evidence type="ECO:0000256" key="2">
    <source>
        <dbReference type="SAM" id="SignalP"/>
    </source>
</evidence>
<gene>
    <name evidence="3" type="ORF">ABRQ22_11740</name>
</gene>
<evidence type="ECO:0000313" key="3">
    <source>
        <dbReference type="EMBL" id="XCH28278.1"/>
    </source>
</evidence>
<reference evidence="3" key="1">
    <citation type="submission" date="2024-06" db="EMBL/GenBank/DDBJ databases">
        <title>Complete genome sequence of the cellulolytic actinobacterium, Cellulosimicrobium ES-005.</title>
        <authorList>
            <person name="Matthews C.T."/>
            <person name="Underwood K.D."/>
            <person name="Ghanchi K.M."/>
            <person name="Fields S.D."/>
            <person name="Gardner S.G."/>
        </authorList>
    </citation>
    <scope>NUCLEOTIDE SEQUENCE</scope>
    <source>
        <strain evidence="3">ES-005</strain>
    </source>
</reference>
<keyword evidence="2" id="KW-0732">Signal</keyword>
<keyword evidence="1" id="KW-0472">Membrane</keyword>
<dbReference type="Gene3D" id="2.60.40.2810">
    <property type="match status" value="1"/>
</dbReference>
<keyword evidence="1" id="KW-0812">Transmembrane</keyword>
<name>A0AAU8FV57_9MICO</name>
<evidence type="ECO:0000256" key="1">
    <source>
        <dbReference type="SAM" id="Phobius"/>
    </source>
</evidence>
<dbReference type="RefSeq" id="WP_353706857.1">
    <property type="nucleotide sequence ID" value="NZ_CP159290.1"/>
</dbReference>
<accession>A0AAU8FV57</accession>
<dbReference type="EMBL" id="CP159290">
    <property type="protein sequence ID" value="XCH28278.1"/>
    <property type="molecule type" value="Genomic_DNA"/>
</dbReference>
<keyword evidence="1" id="KW-1133">Transmembrane helix</keyword>
<organism evidence="3">
    <name type="scientific">Cellulosimicrobium sp. ES-005</name>
    <dbReference type="NCBI Taxonomy" id="3163031"/>
    <lineage>
        <taxon>Bacteria</taxon>
        <taxon>Bacillati</taxon>
        <taxon>Actinomycetota</taxon>
        <taxon>Actinomycetes</taxon>
        <taxon>Micrococcales</taxon>
        <taxon>Promicromonosporaceae</taxon>
        <taxon>Cellulosimicrobium</taxon>
    </lineage>
</organism>
<feature type="transmembrane region" description="Helical" evidence="1">
    <location>
        <begin position="534"/>
        <end position="555"/>
    </location>
</feature>